<dbReference type="KEGG" id="rbc:BN938_0606"/>
<protein>
    <recommendedName>
        <fullName evidence="3">DNA-binding protein in cluster with Type I restriction-modification system</fullName>
    </recommendedName>
</protein>
<reference evidence="1 2" key="1">
    <citation type="journal article" date="2015" name="Genome Announc.">
        <title>Complete Genome Sequence of the Novel Leech Symbiont Mucinivorans hirudinis M3T.</title>
        <authorList>
            <person name="Nelson M.C."/>
            <person name="Bomar L."/>
            <person name="Graf J."/>
        </authorList>
    </citation>
    <scope>NUCLEOTIDE SEQUENCE [LARGE SCALE GENOMIC DNA]</scope>
    <source>
        <strain evidence="2">M3</strain>
    </source>
</reference>
<evidence type="ECO:0000313" key="2">
    <source>
        <dbReference type="Proteomes" id="UP000027616"/>
    </source>
</evidence>
<evidence type="ECO:0000313" key="1">
    <source>
        <dbReference type="EMBL" id="CDN30711.1"/>
    </source>
</evidence>
<dbReference type="PANTHER" id="PTHR35810">
    <property type="entry name" value="CYTOPLASMIC PROTEIN-RELATED"/>
    <property type="match status" value="1"/>
</dbReference>
<name>A0A060R6K4_9BACT</name>
<dbReference type="eggNOG" id="COG3943">
    <property type="taxonomic scope" value="Bacteria"/>
</dbReference>
<accession>A0A060R6K4</accession>
<dbReference type="EMBL" id="HG934468">
    <property type="protein sequence ID" value="CDN30711.1"/>
    <property type="molecule type" value="Genomic_DNA"/>
</dbReference>
<dbReference type="PANTHER" id="PTHR35810:SF1">
    <property type="entry name" value="CYTOPLASMIC PROTEIN"/>
    <property type="match status" value="1"/>
</dbReference>
<dbReference type="Proteomes" id="UP000027616">
    <property type="component" value="Chromosome I"/>
</dbReference>
<dbReference type="PATRIC" id="fig|1433126.3.peg.603"/>
<proteinExistence type="predicted"/>
<gene>
    <name evidence="1" type="ORF">BN938_0606</name>
</gene>
<evidence type="ECO:0008006" key="3">
    <source>
        <dbReference type="Google" id="ProtNLM"/>
    </source>
</evidence>
<sequence length="102" mass="11408">MNGNVWMSDFEIAELFGVTFAAVSSNIKSIFKTGVLKECSVSRYIRLENGNRADVYNLEMITALAFRLNSLPASTFREWLIKRAATATPPIILQVGRDSFLC</sequence>
<dbReference type="STRING" id="1433126.BN938_0606"/>
<dbReference type="HOGENOM" id="CLU_048266_3_1_10"/>
<dbReference type="AlphaFoldDB" id="A0A060R6K4"/>
<organism evidence="1 2">
    <name type="scientific">Mucinivorans hirudinis</name>
    <dbReference type="NCBI Taxonomy" id="1433126"/>
    <lineage>
        <taxon>Bacteria</taxon>
        <taxon>Pseudomonadati</taxon>
        <taxon>Bacteroidota</taxon>
        <taxon>Bacteroidia</taxon>
        <taxon>Bacteroidales</taxon>
        <taxon>Rikenellaceae</taxon>
        <taxon>Mucinivorans</taxon>
    </lineage>
</organism>
<keyword evidence="2" id="KW-1185">Reference proteome</keyword>